<sequence length="359" mass="40817">MKISDVLNCSFAAWYGTFQRVTFKSIVIPLPEDFVRYLHTDGIVLPDGSQCGLYTKSKNLAMDGDDDDEDLRDDDLMKKYENDWQVPSNTEIAKAPDFGELDETVKTAITSLGGKVFPKLNWSSPKDANWISFNRTLMCSCPSEVYLLLKSSEFIAHDLDQPFVHCDDYDSSSAADRNSMSYCLVLRQWQSIDPSCEFRCFVNKNRLIGICQRNSTKLYPHIVEEKVAILKDIVTFFEKEISSKFPDPDYVFDVVRNRKGKVILLDFNPWGRVTDSLMFTWDDLEHMAAGSQDSSCQQLPCFHCVESEDGVQCSDYGNYAFPKDIRDLTAGEDPFKLMDLMKLKIQSSGDGSSSSEDDY</sequence>
<proteinExistence type="inferred from homology"/>
<evidence type="ECO:0000313" key="3">
    <source>
        <dbReference type="Proteomes" id="UP000678393"/>
    </source>
</evidence>
<name>A0A8S3YZ75_9EUPU</name>
<protein>
    <recommendedName>
        <fullName evidence="4">Cell division cycle protein 123 homolog</fullName>
    </recommendedName>
</protein>
<evidence type="ECO:0008006" key="4">
    <source>
        <dbReference type="Google" id="ProtNLM"/>
    </source>
</evidence>
<comment type="similarity">
    <text evidence="1">Belongs to the CDC123 family.</text>
</comment>
<evidence type="ECO:0000313" key="2">
    <source>
        <dbReference type="EMBL" id="CAG5121478.1"/>
    </source>
</evidence>
<organism evidence="2 3">
    <name type="scientific">Candidula unifasciata</name>
    <dbReference type="NCBI Taxonomy" id="100452"/>
    <lineage>
        <taxon>Eukaryota</taxon>
        <taxon>Metazoa</taxon>
        <taxon>Spiralia</taxon>
        <taxon>Lophotrochozoa</taxon>
        <taxon>Mollusca</taxon>
        <taxon>Gastropoda</taxon>
        <taxon>Heterobranchia</taxon>
        <taxon>Euthyneura</taxon>
        <taxon>Panpulmonata</taxon>
        <taxon>Eupulmonata</taxon>
        <taxon>Stylommatophora</taxon>
        <taxon>Helicina</taxon>
        <taxon>Helicoidea</taxon>
        <taxon>Geomitridae</taxon>
        <taxon>Candidula</taxon>
    </lineage>
</organism>
<accession>A0A8S3YZ75</accession>
<dbReference type="Proteomes" id="UP000678393">
    <property type="component" value="Unassembled WGS sequence"/>
</dbReference>
<dbReference type="Pfam" id="PF07065">
    <property type="entry name" value="D123"/>
    <property type="match status" value="1"/>
</dbReference>
<dbReference type="PANTHER" id="PTHR15323:SF6">
    <property type="entry name" value="CELL DIVISION CYCLE PROTEIN 123 HOMOLOG"/>
    <property type="match status" value="1"/>
</dbReference>
<dbReference type="GO" id="GO:0005737">
    <property type="term" value="C:cytoplasm"/>
    <property type="evidence" value="ECO:0007669"/>
    <property type="project" value="TreeGrafter"/>
</dbReference>
<gene>
    <name evidence="2" type="ORF">CUNI_LOCUS7036</name>
</gene>
<dbReference type="AlphaFoldDB" id="A0A8S3YZ75"/>
<dbReference type="EMBL" id="CAJHNH020001097">
    <property type="protein sequence ID" value="CAG5121478.1"/>
    <property type="molecule type" value="Genomic_DNA"/>
</dbReference>
<dbReference type="OrthoDB" id="360540at2759"/>
<reference evidence="2" key="1">
    <citation type="submission" date="2021-04" db="EMBL/GenBank/DDBJ databases">
        <authorList>
            <consortium name="Molecular Ecology Group"/>
        </authorList>
    </citation>
    <scope>NUCLEOTIDE SEQUENCE</scope>
</reference>
<dbReference type="InterPro" id="IPR009772">
    <property type="entry name" value="CDC123"/>
</dbReference>
<dbReference type="PANTHER" id="PTHR15323">
    <property type="entry name" value="D123 PROTEIN"/>
    <property type="match status" value="1"/>
</dbReference>
<keyword evidence="3" id="KW-1185">Reference proteome</keyword>
<evidence type="ECO:0000256" key="1">
    <source>
        <dbReference type="ARBA" id="ARBA00011047"/>
    </source>
</evidence>
<comment type="caution">
    <text evidence="2">The sequence shown here is derived from an EMBL/GenBank/DDBJ whole genome shotgun (WGS) entry which is preliminary data.</text>
</comment>